<keyword evidence="2" id="KW-1003">Cell membrane</keyword>
<evidence type="ECO:0000256" key="1">
    <source>
        <dbReference type="ARBA" id="ARBA00004651"/>
    </source>
</evidence>
<dbReference type="Pfam" id="PF00029">
    <property type="entry name" value="Connexin"/>
    <property type="match status" value="1"/>
</dbReference>
<proteinExistence type="predicted"/>
<evidence type="ECO:0000256" key="3">
    <source>
        <dbReference type="ARBA" id="ARBA00022692"/>
    </source>
</evidence>
<evidence type="ECO:0000256" key="5">
    <source>
        <dbReference type="ARBA" id="ARBA00023136"/>
    </source>
</evidence>
<keyword evidence="3 7" id="KW-0812">Transmembrane</keyword>
<dbReference type="Gene3D" id="1.20.1440.80">
    <property type="entry name" value="Gap junction channel protein cysteine-rich domain"/>
    <property type="match status" value="1"/>
</dbReference>
<feature type="transmembrane region" description="Helical" evidence="7">
    <location>
        <begin position="66"/>
        <end position="87"/>
    </location>
</feature>
<evidence type="ECO:0000256" key="4">
    <source>
        <dbReference type="ARBA" id="ARBA00022989"/>
    </source>
</evidence>
<dbReference type="InterPro" id="IPR000500">
    <property type="entry name" value="Connexin"/>
</dbReference>
<dbReference type="GO" id="GO:0007267">
    <property type="term" value="P:cell-cell signaling"/>
    <property type="evidence" value="ECO:0007669"/>
    <property type="project" value="TreeGrafter"/>
</dbReference>
<dbReference type="InterPro" id="IPR013092">
    <property type="entry name" value="Connexin_N"/>
</dbReference>
<dbReference type="EMBL" id="VOFY01000014">
    <property type="protein sequence ID" value="KAA8586126.1"/>
    <property type="molecule type" value="Genomic_DNA"/>
</dbReference>
<dbReference type="PANTHER" id="PTHR11984">
    <property type="entry name" value="CONNEXIN"/>
    <property type="match status" value="1"/>
</dbReference>
<evidence type="ECO:0000313" key="9">
    <source>
        <dbReference type="EMBL" id="KAA8586126.1"/>
    </source>
</evidence>
<keyword evidence="5 7" id="KW-0472">Membrane</keyword>
<protein>
    <recommendedName>
        <fullName evidence="8">Connexin cysteine-rich domain-containing protein</fullName>
    </recommendedName>
</protein>
<feature type="region of interest" description="Disordered" evidence="6">
    <location>
        <begin position="131"/>
        <end position="152"/>
    </location>
</feature>
<evidence type="ECO:0000256" key="2">
    <source>
        <dbReference type="ARBA" id="ARBA00022475"/>
    </source>
</evidence>
<evidence type="ECO:0000256" key="6">
    <source>
        <dbReference type="SAM" id="MobiDB-lite"/>
    </source>
</evidence>
<dbReference type="InterPro" id="IPR019570">
    <property type="entry name" value="Connexin_CCC"/>
</dbReference>
<sequence length="152" mass="17068">MKYGESCTPLYDHTGKKRGGLWWTYFLSLLFKITVDGVFVFLLFYIYEATFFPPLVKPTEKKIFTVFMVVTSFVCIVLTLCEVFYLCGKRFWECSGRGPRSVKADSFMMTRSPLTGKENSTFKELVPEKANMADNGGSGPGKEGSAPAYSIA</sequence>
<name>A0A5J5D009_9PERO</name>
<accession>A0A5J5D009</accession>
<dbReference type="PANTHER" id="PTHR11984:SF29">
    <property type="entry name" value="GAP JUNCTION BETA-5 PROTEIN"/>
    <property type="match status" value="1"/>
</dbReference>
<comment type="subcellular location">
    <subcellularLocation>
        <location evidence="1">Cell membrane</location>
        <topology evidence="1">Multi-pass membrane protein</topology>
    </subcellularLocation>
</comment>
<feature type="non-terminal residue" evidence="9">
    <location>
        <position position="152"/>
    </location>
</feature>
<dbReference type="Proteomes" id="UP000327493">
    <property type="component" value="Chromosome 14"/>
</dbReference>
<dbReference type="GO" id="GO:0005243">
    <property type="term" value="F:gap junction channel activity"/>
    <property type="evidence" value="ECO:0007669"/>
    <property type="project" value="TreeGrafter"/>
</dbReference>
<feature type="transmembrane region" description="Helical" evidence="7">
    <location>
        <begin position="21"/>
        <end position="46"/>
    </location>
</feature>
<keyword evidence="10" id="KW-1185">Reference proteome</keyword>
<evidence type="ECO:0000259" key="8">
    <source>
        <dbReference type="SMART" id="SM01089"/>
    </source>
</evidence>
<reference evidence="9 10" key="1">
    <citation type="submission" date="2019-08" db="EMBL/GenBank/DDBJ databases">
        <title>A chromosome-level genome assembly, high-density linkage maps, and genome scans reveal the genomic architecture of hybrid incompatibilities underlying speciation via character displacement in darters (Percidae: Etheostominae).</title>
        <authorList>
            <person name="Moran R.L."/>
            <person name="Catchen J.M."/>
            <person name="Fuller R.C."/>
        </authorList>
    </citation>
    <scope>NUCLEOTIDE SEQUENCE [LARGE SCALE GENOMIC DNA]</scope>
    <source>
        <strain evidence="9">EspeVRDwgs_2016</strain>
        <tissue evidence="9">Muscle</tissue>
    </source>
</reference>
<feature type="domain" description="Connexin cysteine-rich" evidence="8">
    <location>
        <begin position="35"/>
        <end position="86"/>
    </location>
</feature>
<organism evidence="9 10">
    <name type="scientific">Etheostoma spectabile</name>
    <name type="common">orangethroat darter</name>
    <dbReference type="NCBI Taxonomy" id="54343"/>
    <lineage>
        <taxon>Eukaryota</taxon>
        <taxon>Metazoa</taxon>
        <taxon>Chordata</taxon>
        <taxon>Craniata</taxon>
        <taxon>Vertebrata</taxon>
        <taxon>Euteleostomi</taxon>
        <taxon>Actinopterygii</taxon>
        <taxon>Neopterygii</taxon>
        <taxon>Teleostei</taxon>
        <taxon>Neoteleostei</taxon>
        <taxon>Acanthomorphata</taxon>
        <taxon>Eupercaria</taxon>
        <taxon>Perciformes</taxon>
        <taxon>Percoidei</taxon>
        <taxon>Percidae</taxon>
        <taxon>Etheostomatinae</taxon>
        <taxon>Etheostoma</taxon>
    </lineage>
</organism>
<dbReference type="InterPro" id="IPR038359">
    <property type="entry name" value="Connexin_N_sf"/>
</dbReference>
<gene>
    <name evidence="9" type="ORF">FQN60_007695</name>
</gene>
<dbReference type="SMART" id="SM01089">
    <property type="entry name" value="Connexin_CCC"/>
    <property type="match status" value="1"/>
</dbReference>
<comment type="caution">
    <text evidence="9">The sequence shown here is derived from an EMBL/GenBank/DDBJ whole genome shotgun (WGS) entry which is preliminary data.</text>
</comment>
<evidence type="ECO:0000256" key="7">
    <source>
        <dbReference type="SAM" id="Phobius"/>
    </source>
</evidence>
<dbReference type="AlphaFoldDB" id="A0A5J5D009"/>
<evidence type="ECO:0000313" key="10">
    <source>
        <dbReference type="Proteomes" id="UP000327493"/>
    </source>
</evidence>
<keyword evidence="4 7" id="KW-1133">Transmembrane helix</keyword>
<dbReference type="GO" id="GO:0005922">
    <property type="term" value="C:connexin complex"/>
    <property type="evidence" value="ECO:0007669"/>
    <property type="project" value="InterPro"/>
</dbReference>